<dbReference type="WBParaSite" id="JU765_v2.g1886.t1">
    <property type="protein sequence ID" value="JU765_v2.g1886.t1"/>
    <property type="gene ID" value="JU765_v2.g1886"/>
</dbReference>
<organism evidence="1 2">
    <name type="scientific">Panagrolaimus sp. JU765</name>
    <dbReference type="NCBI Taxonomy" id="591449"/>
    <lineage>
        <taxon>Eukaryota</taxon>
        <taxon>Metazoa</taxon>
        <taxon>Ecdysozoa</taxon>
        <taxon>Nematoda</taxon>
        <taxon>Chromadorea</taxon>
        <taxon>Rhabditida</taxon>
        <taxon>Tylenchina</taxon>
        <taxon>Panagrolaimomorpha</taxon>
        <taxon>Panagrolaimoidea</taxon>
        <taxon>Panagrolaimidae</taxon>
        <taxon>Panagrolaimus</taxon>
    </lineage>
</organism>
<protein>
    <submittedName>
        <fullName evidence="2">Uncharacterized protein</fullName>
    </submittedName>
</protein>
<dbReference type="Proteomes" id="UP000887576">
    <property type="component" value="Unplaced"/>
</dbReference>
<reference evidence="2" key="1">
    <citation type="submission" date="2022-11" db="UniProtKB">
        <authorList>
            <consortium name="WormBaseParasite"/>
        </authorList>
    </citation>
    <scope>IDENTIFICATION</scope>
</reference>
<accession>A0AC34QSA5</accession>
<evidence type="ECO:0000313" key="1">
    <source>
        <dbReference type="Proteomes" id="UP000887576"/>
    </source>
</evidence>
<evidence type="ECO:0000313" key="2">
    <source>
        <dbReference type="WBParaSite" id="JU765_v2.g1886.t1"/>
    </source>
</evidence>
<sequence length="104" mass="11872">MEKRAFFVQNKRLFHPNTKTRIKIVITQKKVAKAMRETMKMLTCLPRSADSCSVMQHGKQKQSCWMSMAESVETEETSDSSSCSLEFNGKKGPGFDMTQKTIDE</sequence>
<proteinExistence type="predicted"/>
<name>A0AC34QSA5_9BILA</name>